<reference evidence="2 3" key="1">
    <citation type="journal article" date="2021" name="Genome Biol.">
        <title>AFLAP: assembly-free linkage analysis pipeline using k-mers from genome sequencing data.</title>
        <authorList>
            <person name="Fletcher K."/>
            <person name="Zhang L."/>
            <person name="Gil J."/>
            <person name="Han R."/>
            <person name="Cavanaugh K."/>
            <person name="Michelmore R."/>
        </authorList>
    </citation>
    <scope>NUCLEOTIDE SEQUENCE [LARGE SCALE GENOMIC DNA]</scope>
    <source>
        <strain evidence="2 3">SF5</strain>
    </source>
</reference>
<dbReference type="AlphaFoldDB" id="A0A976II20"/>
<dbReference type="Proteomes" id="UP000294530">
    <property type="component" value="Unassembled WGS sequence"/>
</dbReference>
<feature type="compositionally biased region" description="Basic and acidic residues" evidence="1">
    <location>
        <begin position="117"/>
        <end position="131"/>
    </location>
</feature>
<evidence type="ECO:0000313" key="3">
    <source>
        <dbReference type="Proteomes" id="UP000294530"/>
    </source>
</evidence>
<feature type="compositionally biased region" description="Basic residues" evidence="1">
    <location>
        <begin position="74"/>
        <end position="83"/>
    </location>
</feature>
<proteinExistence type="predicted"/>
<feature type="region of interest" description="Disordered" evidence="1">
    <location>
        <begin position="71"/>
        <end position="140"/>
    </location>
</feature>
<protein>
    <submittedName>
        <fullName evidence="2">Uncharacterized protein</fullName>
    </submittedName>
</protein>
<dbReference type="GeneID" id="94344773"/>
<comment type="caution">
    <text evidence="2">The sequence shown here is derived from an EMBL/GenBank/DDBJ whole genome shotgun (WGS) entry which is preliminary data.</text>
</comment>
<evidence type="ECO:0000256" key="1">
    <source>
        <dbReference type="SAM" id="MobiDB-lite"/>
    </source>
</evidence>
<feature type="compositionally biased region" description="Basic residues" evidence="1">
    <location>
        <begin position="91"/>
        <end position="116"/>
    </location>
</feature>
<gene>
    <name evidence="2" type="ORF">CCR75_000997</name>
</gene>
<keyword evidence="3" id="KW-1185">Reference proteome</keyword>
<sequence length="196" mass="23571">MCDAAGQASRRPAGGREQDILDECYQKVLDLVVDTFRWIRQNDLFCSVDSHNRRHEEDKCWTLREMEQKLRKNTERRRRGRDKRRMETHGRSIRKRRCRSRSRSRHTSTSRSRRRSRSSDRSIAAREQIETKDEEEERSYWARKKADRTRELWKNLYAEGTVSVENGPDYSSDDEDIRPPKVRCAIEENTHKRQDT</sequence>
<evidence type="ECO:0000313" key="2">
    <source>
        <dbReference type="EMBL" id="TDH72170.1"/>
    </source>
</evidence>
<dbReference type="OrthoDB" id="76965at2759"/>
<accession>A0A976II20</accession>
<name>A0A976II20_BRELC</name>
<dbReference type="KEGG" id="blac:94344773"/>
<organism evidence="2 3">
    <name type="scientific">Bremia lactucae</name>
    <name type="common">Lettuce downy mildew</name>
    <dbReference type="NCBI Taxonomy" id="4779"/>
    <lineage>
        <taxon>Eukaryota</taxon>
        <taxon>Sar</taxon>
        <taxon>Stramenopiles</taxon>
        <taxon>Oomycota</taxon>
        <taxon>Peronosporomycetes</taxon>
        <taxon>Peronosporales</taxon>
        <taxon>Peronosporaceae</taxon>
        <taxon>Bremia</taxon>
    </lineage>
</organism>
<dbReference type="EMBL" id="SHOA02000012">
    <property type="protein sequence ID" value="TDH72170.1"/>
    <property type="molecule type" value="Genomic_DNA"/>
</dbReference>
<dbReference type="RefSeq" id="XP_067821669.1">
    <property type="nucleotide sequence ID" value="XM_067959102.1"/>
</dbReference>